<sequence>MVHQNLWLEIISGGRFDSGFATTGERGVGGTGGVGTGGGGDGDGVAVKIFSISNKTCCLSHKSDGYNTEELIN</sequence>
<evidence type="ECO:0000313" key="2">
    <source>
        <dbReference type="Proteomes" id="UP000790347"/>
    </source>
</evidence>
<evidence type="ECO:0000313" key="1">
    <source>
        <dbReference type="EMBL" id="KAH9491338.1"/>
    </source>
</evidence>
<comment type="caution">
    <text evidence="1">The sequence shown here is derived from an EMBL/GenBank/DDBJ whole genome shotgun (WGS) entry which is preliminary data.</text>
</comment>
<accession>A0A922HL49</accession>
<dbReference type="Proteomes" id="UP000790347">
    <property type="component" value="Unassembled WGS sequence"/>
</dbReference>
<proteinExistence type="predicted"/>
<reference evidence="1" key="2">
    <citation type="journal article" date="2022" name="Res Sq">
        <title>Comparative Genomics Reveals Insights into the Divergent Evolution of Astigmatic Mites and Household Pest Adaptations.</title>
        <authorList>
            <person name="Xiong Q."/>
            <person name="Wan A.T.-Y."/>
            <person name="Liu X.-Y."/>
            <person name="Fung C.S.-H."/>
            <person name="Xiao X."/>
            <person name="Malainual N."/>
            <person name="Hou J."/>
            <person name="Wang L."/>
            <person name="Wang M."/>
            <person name="Yang K."/>
            <person name="Cui Y."/>
            <person name="Leung E."/>
            <person name="Nong W."/>
            <person name="Shin S.-K."/>
            <person name="Au S."/>
            <person name="Jeong K.Y."/>
            <person name="Chew F.T."/>
            <person name="Hui J."/>
            <person name="Leung T.F."/>
            <person name="Tungtrongchitr A."/>
            <person name="Zhong N."/>
            <person name="Liu Z."/>
            <person name="Tsui S."/>
        </authorList>
    </citation>
    <scope>NUCLEOTIDE SEQUENCE</scope>
    <source>
        <strain evidence="1">Derf</strain>
        <tissue evidence="1">Whole organism</tissue>
    </source>
</reference>
<gene>
    <name evidence="1" type="ORF">DERF_016066</name>
</gene>
<name>A0A922HL49_DERFA</name>
<protein>
    <submittedName>
        <fullName evidence="1">Uncharacterized protein</fullName>
    </submittedName>
</protein>
<reference evidence="1" key="1">
    <citation type="submission" date="2013-05" db="EMBL/GenBank/DDBJ databases">
        <authorList>
            <person name="Yim A.K.Y."/>
            <person name="Chan T.F."/>
            <person name="Ji K.M."/>
            <person name="Liu X.Y."/>
            <person name="Zhou J.W."/>
            <person name="Li R.Q."/>
            <person name="Yang K.Y."/>
            <person name="Li J."/>
            <person name="Li M."/>
            <person name="Law P.T.W."/>
            <person name="Wu Y.L."/>
            <person name="Cai Z.L."/>
            <person name="Qin H."/>
            <person name="Bao Y."/>
            <person name="Leung R.K.K."/>
            <person name="Ng P.K.S."/>
            <person name="Zou J."/>
            <person name="Zhong X.J."/>
            <person name="Ran P.X."/>
            <person name="Zhong N.S."/>
            <person name="Liu Z.G."/>
            <person name="Tsui S.K.W."/>
        </authorList>
    </citation>
    <scope>NUCLEOTIDE SEQUENCE</scope>
    <source>
        <strain evidence="1">Derf</strain>
        <tissue evidence="1">Whole organism</tissue>
    </source>
</reference>
<organism evidence="1 2">
    <name type="scientific">Dermatophagoides farinae</name>
    <name type="common">American house dust mite</name>
    <dbReference type="NCBI Taxonomy" id="6954"/>
    <lineage>
        <taxon>Eukaryota</taxon>
        <taxon>Metazoa</taxon>
        <taxon>Ecdysozoa</taxon>
        <taxon>Arthropoda</taxon>
        <taxon>Chelicerata</taxon>
        <taxon>Arachnida</taxon>
        <taxon>Acari</taxon>
        <taxon>Acariformes</taxon>
        <taxon>Sarcoptiformes</taxon>
        <taxon>Astigmata</taxon>
        <taxon>Psoroptidia</taxon>
        <taxon>Analgoidea</taxon>
        <taxon>Pyroglyphidae</taxon>
        <taxon>Dermatophagoidinae</taxon>
        <taxon>Dermatophagoides</taxon>
    </lineage>
</organism>
<dbReference type="AlphaFoldDB" id="A0A922HL49"/>
<dbReference type="EMBL" id="ASGP02000009">
    <property type="protein sequence ID" value="KAH9491338.1"/>
    <property type="molecule type" value="Genomic_DNA"/>
</dbReference>
<keyword evidence="2" id="KW-1185">Reference proteome</keyword>